<dbReference type="RefSeq" id="WP_063364423.1">
    <property type="nucleotide sequence ID" value="NZ_AUXZ01000141.1"/>
</dbReference>
<dbReference type="SUPFAM" id="SSF49384">
    <property type="entry name" value="Carbohydrate-binding domain"/>
    <property type="match status" value="1"/>
</dbReference>
<feature type="chain" id="PRO_5007883372" evidence="2">
    <location>
        <begin position="19"/>
        <end position="214"/>
    </location>
</feature>
<name>A0A166ZRS3_9GAMM</name>
<dbReference type="GO" id="GO:0030246">
    <property type="term" value="F:carbohydrate binding"/>
    <property type="evidence" value="ECO:0007669"/>
    <property type="project" value="InterPro"/>
</dbReference>
<feature type="transmembrane region" description="Helical" evidence="1">
    <location>
        <begin position="180"/>
        <end position="198"/>
    </location>
</feature>
<evidence type="ECO:0000313" key="3">
    <source>
        <dbReference type="EMBL" id="KZN44592.1"/>
    </source>
</evidence>
<proteinExistence type="predicted"/>
<dbReference type="InterPro" id="IPR008965">
    <property type="entry name" value="CBM2/CBM3_carb-bd_dom_sf"/>
</dbReference>
<dbReference type="EMBL" id="AUXZ01000141">
    <property type="protein sequence ID" value="KZN44592.1"/>
    <property type="molecule type" value="Genomic_DNA"/>
</dbReference>
<evidence type="ECO:0000256" key="2">
    <source>
        <dbReference type="SAM" id="SignalP"/>
    </source>
</evidence>
<keyword evidence="1" id="KW-0472">Membrane</keyword>
<dbReference type="AlphaFoldDB" id="A0A166ZRS3"/>
<reference evidence="3 4" key="1">
    <citation type="submission" date="2013-07" db="EMBL/GenBank/DDBJ databases">
        <title>Comparative Genomic and Metabolomic Analysis of Twelve Strains of Pseudoalteromonas luteoviolacea.</title>
        <authorList>
            <person name="Vynne N.G."/>
            <person name="Mansson M."/>
            <person name="Gram L."/>
        </authorList>
    </citation>
    <scope>NUCLEOTIDE SEQUENCE [LARGE SCALE GENOMIC DNA]</scope>
    <source>
        <strain evidence="3 4">H33</strain>
    </source>
</reference>
<sequence>MKKIISVLLFFLANLAHANSTIYIDVRNSKIKTNSEFYVDIMAKDLPAVYGVHLSIKYDPTQLTVLAATSYNEKPHIEHGNLFKQQAIVELVNRAHTQQGLIEYSVEQAVPARNLSNTNRIARVFFRSKSNSTTTRVELEETYFKTNSGNKVPYSTQSSIDLQFANSFHKPIHPTDDFSFSRYLILVALAALFGLLTLRTRKTPLTPLHWLTRV</sequence>
<organism evidence="3 4">
    <name type="scientific">Pseudoalteromonas luteoviolacea H33</name>
    <dbReference type="NCBI Taxonomy" id="1365251"/>
    <lineage>
        <taxon>Bacteria</taxon>
        <taxon>Pseudomonadati</taxon>
        <taxon>Pseudomonadota</taxon>
        <taxon>Gammaproteobacteria</taxon>
        <taxon>Alteromonadales</taxon>
        <taxon>Pseudoalteromonadaceae</taxon>
        <taxon>Pseudoalteromonas</taxon>
    </lineage>
</organism>
<dbReference type="Gene3D" id="2.60.40.680">
    <property type="match status" value="1"/>
</dbReference>
<keyword evidence="2" id="KW-0732">Signal</keyword>
<dbReference type="Proteomes" id="UP000076503">
    <property type="component" value="Unassembled WGS sequence"/>
</dbReference>
<dbReference type="OrthoDB" id="6290501at2"/>
<comment type="caution">
    <text evidence="3">The sequence shown here is derived from an EMBL/GenBank/DDBJ whole genome shotgun (WGS) entry which is preliminary data.</text>
</comment>
<dbReference type="CDD" id="cd08547">
    <property type="entry name" value="Type_II_cohesin"/>
    <property type="match status" value="1"/>
</dbReference>
<protein>
    <submittedName>
        <fullName evidence="3">Uncharacterized protein</fullName>
    </submittedName>
</protein>
<feature type="signal peptide" evidence="2">
    <location>
        <begin position="1"/>
        <end position="18"/>
    </location>
</feature>
<keyword evidence="1" id="KW-1133">Transmembrane helix</keyword>
<dbReference type="PATRIC" id="fig|1365251.3.peg.5372"/>
<gene>
    <name evidence="3" type="ORF">N476_06220</name>
</gene>
<evidence type="ECO:0000256" key="1">
    <source>
        <dbReference type="SAM" id="Phobius"/>
    </source>
</evidence>
<accession>A0A166ZRS3</accession>
<keyword evidence="1" id="KW-0812">Transmembrane</keyword>
<evidence type="ECO:0000313" key="4">
    <source>
        <dbReference type="Proteomes" id="UP000076503"/>
    </source>
</evidence>